<dbReference type="Proteomes" id="UP000030008">
    <property type="component" value="Unassembled WGS sequence"/>
</dbReference>
<dbReference type="PROSITE" id="PS00105">
    <property type="entry name" value="AA_TRANSFER_CLASS_1"/>
    <property type="match status" value="1"/>
</dbReference>
<sequence length="402" mass="45142">MNYFDNSNIKLDILKKKAYNLRWAEVADGTIPLTAADMDYPCAPAIKQALLAYVEEGYFSYTPKLGLPAFNQAFSNYVKETKGEEIKAEQVLAVDSAARAMFIVAKAFLKPGDEMIVFDPCDFLFRESCLAAGATPISYAAKLDTENRKMDLSRLEECISERTKMIGLCNPHNPYGLVYTKEELEAIMRLCEKHDLLIMNDEIWSDILYPDAQFNSIYCLGEERCKRVLSVFGFSKSFGLAGLRIGCVYANDDEKFQKLVDASDVLSTAGGATSLSQIAAIAAMEETQEWRAAFLKHITRNRDYAVAFINEHIPGLHAYRPQATFLLYVDIQELHVTGAEFVEFLKEEVQLAIVPGGHQYFGDESEGHVRICLATSMEILSEGLNRLKKGVEMLIERRTQHA</sequence>
<dbReference type="EMBL" id="JQIF01000039">
    <property type="protein sequence ID" value="KGJ53471.1"/>
    <property type="molecule type" value="Genomic_DNA"/>
</dbReference>
<feature type="domain" description="Aminotransferase class I/classII large" evidence="7">
    <location>
        <begin position="31"/>
        <end position="386"/>
    </location>
</feature>
<dbReference type="Pfam" id="PF00155">
    <property type="entry name" value="Aminotran_1_2"/>
    <property type="match status" value="1"/>
</dbReference>
<evidence type="ECO:0000256" key="4">
    <source>
        <dbReference type="ARBA" id="ARBA00022679"/>
    </source>
</evidence>
<dbReference type="InterPro" id="IPR050596">
    <property type="entry name" value="AspAT/PAT-like"/>
</dbReference>
<dbReference type="InterPro" id="IPR015422">
    <property type="entry name" value="PyrdxlP-dep_Trfase_small"/>
</dbReference>
<comment type="similarity">
    <text evidence="2 6">Belongs to the class-I pyridoxal-phosphate-dependent aminotransferase family.</text>
</comment>
<protein>
    <recommendedName>
        <fullName evidence="6">Aminotransferase</fullName>
        <ecNumber evidence="6">2.6.1.-</ecNumber>
    </recommendedName>
</protein>
<comment type="caution">
    <text evidence="8">The sequence shown here is derived from an EMBL/GenBank/DDBJ whole genome shotgun (WGS) entry which is preliminary data.</text>
</comment>
<gene>
    <name evidence="8" type="ORF">CIAN88_08590</name>
</gene>
<dbReference type="RefSeq" id="WP_044905028.1">
    <property type="nucleotide sequence ID" value="NZ_JQIF01000039.1"/>
</dbReference>
<dbReference type="InterPro" id="IPR004838">
    <property type="entry name" value="NHTrfase_class1_PyrdxlP-BS"/>
</dbReference>
<dbReference type="GO" id="GO:0008483">
    <property type="term" value="F:transaminase activity"/>
    <property type="evidence" value="ECO:0007669"/>
    <property type="project" value="UniProtKB-KW"/>
</dbReference>
<evidence type="ECO:0000259" key="7">
    <source>
        <dbReference type="Pfam" id="PF00155"/>
    </source>
</evidence>
<dbReference type="InterPro" id="IPR004839">
    <property type="entry name" value="Aminotransferase_I/II_large"/>
</dbReference>
<accession>A0A099I7F0</accession>
<dbReference type="AlphaFoldDB" id="A0A099I7F0"/>
<dbReference type="InterPro" id="IPR015421">
    <property type="entry name" value="PyrdxlP-dep_Trfase_major"/>
</dbReference>
<evidence type="ECO:0000256" key="5">
    <source>
        <dbReference type="ARBA" id="ARBA00022898"/>
    </source>
</evidence>
<evidence type="ECO:0000256" key="2">
    <source>
        <dbReference type="ARBA" id="ARBA00007441"/>
    </source>
</evidence>
<evidence type="ECO:0000256" key="3">
    <source>
        <dbReference type="ARBA" id="ARBA00022576"/>
    </source>
</evidence>
<reference evidence="8 9" key="1">
    <citation type="submission" date="2014-08" db="EMBL/GenBank/DDBJ databases">
        <title>Clostridium innocuum, an unnegligible vancomycin-resistant pathogen causing extra-intestinal infections.</title>
        <authorList>
            <person name="Feng Y."/>
            <person name="Chiu C.-H."/>
        </authorList>
    </citation>
    <scope>NUCLEOTIDE SEQUENCE [LARGE SCALE GENOMIC DNA]</scope>
    <source>
        <strain evidence="8 9">AN88</strain>
    </source>
</reference>
<name>A0A099I7F0_CLOIN</name>
<evidence type="ECO:0000313" key="9">
    <source>
        <dbReference type="Proteomes" id="UP000030008"/>
    </source>
</evidence>
<dbReference type="EC" id="2.6.1.-" evidence="6"/>
<evidence type="ECO:0000256" key="6">
    <source>
        <dbReference type="RuleBase" id="RU000481"/>
    </source>
</evidence>
<organism evidence="8 9">
    <name type="scientific">Clostridium innocuum</name>
    <dbReference type="NCBI Taxonomy" id="1522"/>
    <lineage>
        <taxon>Bacteria</taxon>
        <taxon>Bacillati</taxon>
        <taxon>Bacillota</taxon>
        <taxon>Clostridia</taxon>
        <taxon>Eubacteriales</taxon>
        <taxon>Clostridiaceae</taxon>
        <taxon>Clostridium</taxon>
    </lineage>
</organism>
<dbReference type="CDD" id="cd00609">
    <property type="entry name" value="AAT_like"/>
    <property type="match status" value="1"/>
</dbReference>
<dbReference type="SUPFAM" id="SSF53383">
    <property type="entry name" value="PLP-dependent transferases"/>
    <property type="match status" value="1"/>
</dbReference>
<dbReference type="PANTHER" id="PTHR46383:SF1">
    <property type="entry name" value="ASPARTATE AMINOTRANSFERASE"/>
    <property type="match status" value="1"/>
</dbReference>
<keyword evidence="4 6" id="KW-0808">Transferase</keyword>
<keyword evidence="5" id="KW-0663">Pyridoxal phosphate</keyword>
<dbReference type="GO" id="GO:0030170">
    <property type="term" value="F:pyridoxal phosphate binding"/>
    <property type="evidence" value="ECO:0007669"/>
    <property type="project" value="InterPro"/>
</dbReference>
<dbReference type="GO" id="GO:0006520">
    <property type="term" value="P:amino acid metabolic process"/>
    <property type="evidence" value="ECO:0007669"/>
    <property type="project" value="InterPro"/>
</dbReference>
<dbReference type="InterPro" id="IPR015424">
    <property type="entry name" value="PyrdxlP-dep_Trfase"/>
</dbReference>
<evidence type="ECO:0000256" key="1">
    <source>
        <dbReference type="ARBA" id="ARBA00001933"/>
    </source>
</evidence>
<evidence type="ECO:0000313" key="8">
    <source>
        <dbReference type="EMBL" id="KGJ53471.1"/>
    </source>
</evidence>
<keyword evidence="3 6" id="KW-0032">Aminotransferase</keyword>
<proteinExistence type="inferred from homology"/>
<comment type="cofactor">
    <cofactor evidence="1 6">
        <name>pyridoxal 5'-phosphate</name>
        <dbReference type="ChEBI" id="CHEBI:597326"/>
    </cofactor>
</comment>
<dbReference type="Gene3D" id="3.90.1150.10">
    <property type="entry name" value="Aspartate Aminotransferase, domain 1"/>
    <property type="match status" value="1"/>
</dbReference>
<dbReference type="PANTHER" id="PTHR46383">
    <property type="entry name" value="ASPARTATE AMINOTRANSFERASE"/>
    <property type="match status" value="1"/>
</dbReference>
<dbReference type="Gene3D" id="3.40.640.10">
    <property type="entry name" value="Type I PLP-dependent aspartate aminotransferase-like (Major domain)"/>
    <property type="match status" value="1"/>
</dbReference>